<evidence type="ECO:0000256" key="6">
    <source>
        <dbReference type="ARBA" id="ARBA00004477"/>
    </source>
</evidence>
<dbReference type="PROSITE" id="PS50929">
    <property type="entry name" value="ABC_TM1F"/>
    <property type="match status" value="1"/>
</dbReference>
<evidence type="ECO:0000256" key="20">
    <source>
        <dbReference type="ARBA" id="ARBA00022840"/>
    </source>
</evidence>
<accession>A0A8B0MF74</accession>
<evidence type="ECO:0000256" key="23">
    <source>
        <dbReference type="ARBA" id="ARBA00023034"/>
    </source>
</evidence>
<evidence type="ECO:0000256" key="12">
    <source>
        <dbReference type="ARBA" id="ARBA00022448"/>
    </source>
</evidence>
<dbReference type="Pfam" id="PF00005">
    <property type="entry name" value="ABC_tran"/>
    <property type="match status" value="1"/>
</dbReference>
<evidence type="ECO:0000313" key="44">
    <source>
        <dbReference type="EMBL" id="QTW43699.1"/>
    </source>
</evidence>
<evidence type="ECO:0000256" key="7">
    <source>
        <dbReference type="ARBA" id="ARBA00004550"/>
    </source>
</evidence>
<dbReference type="InterPro" id="IPR003593">
    <property type="entry name" value="AAA+_ATPase"/>
</dbReference>
<dbReference type="SMART" id="SM00382">
    <property type="entry name" value="AAA"/>
    <property type="match status" value="1"/>
</dbReference>
<dbReference type="PROSITE" id="PS00211">
    <property type="entry name" value="ABC_TRANSPORTER_1"/>
    <property type="match status" value="1"/>
</dbReference>
<dbReference type="SUPFAM" id="SSF52540">
    <property type="entry name" value="P-loop containing nucleoside triphosphate hydrolases"/>
    <property type="match status" value="1"/>
</dbReference>
<keyword evidence="16" id="KW-0547">Nucleotide-binding</keyword>
<dbReference type="GO" id="GO:0005789">
    <property type="term" value="C:endoplasmic reticulum membrane"/>
    <property type="evidence" value="ECO:0007669"/>
    <property type="project" value="UniProtKB-SubCell"/>
</dbReference>
<evidence type="ECO:0000256" key="41">
    <source>
        <dbReference type="SAM" id="Phobius"/>
    </source>
</evidence>
<evidence type="ECO:0000256" key="36">
    <source>
        <dbReference type="ARBA" id="ARBA00048309"/>
    </source>
</evidence>
<dbReference type="InterPro" id="IPR036640">
    <property type="entry name" value="ABC1_TM_sf"/>
</dbReference>
<feature type="transmembrane region" description="Helical" evidence="41">
    <location>
        <begin position="195"/>
        <end position="220"/>
    </location>
</feature>
<evidence type="ECO:0000256" key="18">
    <source>
        <dbReference type="ARBA" id="ARBA00022787"/>
    </source>
</evidence>
<comment type="catalytic activity">
    <reaction evidence="39">
        <text>coproporphyrin III(in) + ATP + H2O = coproporphyrin III(out) + ADP + phosphate + H(+)</text>
        <dbReference type="Rhea" id="RHEA:66664"/>
        <dbReference type="ChEBI" id="CHEBI:15377"/>
        <dbReference type="ChEBI" id="CHEBI:15378"/>
        <dbReference type="ChEBI" id="CHEBI:30616"/>
        <dbReference type="ChEBI" id="CHEBI:43474"/>
        <dbReference type="ChEBI" id="CHEBI:131725"/>
        <dbReference type="ChEBI" id="CHEBI:456216"/>
    </reaction>
    <physiologicalReaction direction="left-to-right" evidence="39">
        <dbReference type="Rhea" id="RHEA:66665"/>
    </physiologicalReaction>
</comment>
<evidence type="ECO:0000256" key="1">
    <source>
        <dbReference type="ARBA" id="ARBA00004146"/>
    </source>
</evidence>
<keyword evidence="22 41" id="KW-1133">Transmembrane helix</keyword>
<dbReference type="Pfam" id="PF16185">
    <property type="entry name" value="MTABC_N"/>
    <property type="match status" value="1"/>
</dbReference>
<keyword evidence="23" id="KW-0333">Golgi apparatus</keyword>
<evidence type="ECO:0000256" key="13">
    <source>
        <dbReference type="ARBA" id="ARBA00022475"/>
    </source>
</evidence>
<evidence type="ECO:0000256" key="3">
    <source>
        <dbReference type="ARBA" id="ARBA00004337"/>
    </source>
</evidence>
<keyword evidence="19" id="KW-0256">Endoplasmic reticulum</keyword>
<keyword evidence="20" id="KW-0067">ATP-binding</keyword>
<dbReference type="InterPro" id="IPR039421">
    <property type="entry name" value="Type_1_exporter"/>
</dbReference>
<evidence type="ECO:0000256" key="35">
    <source>
        <dbReference type="ARBA" id="ARBA00047789"/>
    </source>
</evidence>
<evidence type="ECO:0000256" key="26">
    <source>
        <dbReference type="ARBA" id="ARBA00023157"/>
    </source>
</evidence>
<evidence type="ECO:0000256" key="9">
    <source>
        <dbReference type="ARBA" id="ARBA00004653"/>
    </source>
</evidence>
<comment type="catalytic activity">
    <reaction evidence="34">
        <text>coproporphyrinogen III(in) + ATP + H2O = coproporphyrinogen III(out) + ADP + phosphate + H(+)</text>
        <dbReference type="Rhea" id="RHEA:66680"/>
        <dbReference type="ChEBI" id="CHEBI:15377"/>
        <dbReference type="ChEBI" id="CHEBI:15378"/>
        <dbReference type="ChEBI" id="CHEBI:30616"/>
        <dbReference type="ChEBI" id="CHEBI:43474"/>
        <dbReference type="ChEBI" id="CHEBI:57309"/>
        <dbReference type="ChEBI" id="CHEBI:456216"/>
    </reaction>
    <physiologicalReaction direction="left-to-right" evidence="34">
        <dbReference type="Rhea" id="RHEA:66681"/>
    </physiologicalReaction>
</comment>
<evidence type="ECO:0000256" key="33">
    <source>
        <dbReference type="ARBA" id="ARBA00047649"/>
    </source>
</evidence>
<comment type="catalytic activity">
    <reaction evidence="40">
        <text>coproporphyrin I(in) + ATP + H2O = coproporphyrin I(out) + ADP + phosphate + H(+)</text>
        <dbReference type="Rhea" id="RHEA:66768"/>
        <dbReference type="ChEBI" id="CHEBI:15377"/>
        <dbReference type="ChEBI" id="CHEBI:15378"/>
        <dbReference type="ChEBI" id="CHEBI:30616"/>
        <dbReference type="ChEBI" id="CHEBI:43474"/>
        <dbReference type="ChEBI" id="CHEBI:167478"/>
        <dbReference type="ChEBI" id="CHEBI:456216"/>
    </reaction>
    <physiologicalReaction direction="left-to-right" evidence="40">
        <dbReference type="Rhea" id="RHEA:66769"/>
    </physiologicalReaction>
</comment>
<dbReference type="GO" id="GO:0005765">
    <property type="term" value="C:lysosomal membrane"/>
    <property type="evidence" value="ECO:0007669"/>
    <property type="project" value="UniProtKB-SubCell"/>
</dbReference>
<evidence type="ECO:0000256" key="40">
    <source>
        <dbReference type="ARBA" id="ARBA00049398"/>
    </source>
</evidence>
<evidence type="ECO:0000256" key="32">
    <source>
        <dbReference type="ARBA" id="ARBA00031413"/>
    </source>
</evidence>
<evidence type="ECO:0000256" key="17">
    <source>
        <dbReference type="ARBA" id="ARBA00022753"/>
    </source>
</evidence>
<dbReference type="GO" id="GO:0005886">
    <property type="term" value="C:plasma membrane"/>
    <property type="evidence" value="ECO:0007669"/>
    <property type="project" value="UniProtKB-SubCell"/>
</dbReference>
<keyword evidence="26" id="KW-1015">Disulfide bond</keyword>
<evidence type="ECO:0000256" key="8">
    <source>
        <dbReference type="ARBA" id="ARBA00004651"/>
    </source>
</evidence>
<keyword evidence="21" id="KW-1278">Translocase</keyword>
<dbReference type="PROSITE" id="PS50893">
    <property type="entry name" value="ABC_TRANSPORTER_2"/>
    <property type="match status" value="1"/>
</dbReference>
<evidence type="ECO:0000256" key="37">
    <source>
        <dbReference type="ARBA" id="ARBA00048455"/>
    </source>
</evidence>
<organism evidence="44">
    <name type="scientific">Eurytemora affinis</name>
    <name type="common">Copepod</name>
    <name type="synonym">Temora affinis</name>
    <dbReference type="NCBI Taxonomy" id="88015"/>
    <lineage>
        <taxon>Eukaryota</taxon>
        <taxon>Metazoa</taxon>
        <taxon>Ecdysozoa</taxon>
        <taxon>Arthropoda</taxon>
        <taxon>Crustacea</taxon>
        <taxon>Multicrustacea</taxon>
        <taxon>Hexanauplia</taxon>
        <taxon>Copepoda</taxon>
        <taxon>Calanoida</taxon>
        <taxon>Temoridae</taxon>
        <taxon>Eurytemora</taxon>
    </lineage>
</organism>
<feature type="transmembrane region" description="Helical" evidence="41">
    <location>
        <begin position="347"/>
        <end position="368"/>
    </location>
</feature>
<reference evidence="44" key="2">
    <citation type="journal article" name="Mar. Pollut. Bull.">
        <title>The genome of the European estuarine calanoid copepod Eurytemora affinis: Potential use in molecular ecotoxicology.</title>
        <authorList>
            <person name="Choi B.S."/>
            <person name="Kim D.H."/>
            <person name="Kim M.S."/>
            <person name="Park J.C."/>
            <person name="Lee Y.H."/>
            <person name="Kim H.J."/>
            <person name="Jeong C.B."/>
            <person name="Hagiwara A."/>
            <person name="Souissi S."/>
            <person name="Lee J.S."/>
        </authorList>
    </citation>
    <scope>NUCLEOTIDE SEQUENCE</scope>
</reference>
<dbReference type="AlphaFoldDB" id="A0A8B0MF74"/>
<evidence type="ECO:0000256" key="5">
    <source>
        <dbReference type="ARBA" id="ARBA00004414"/>
    </source>
</evidence>
<evidence type="ECO:0000256" key="4">
    <source>
        <dbReference type="ARBA" id="ARBA00004374"/>
    </source>
</evidence>
<reference evidence="44" key="1">
    <citation type="submission" date="2020-10" db="EMBL/GenBank/DDBJ databases">
        <authorList>
            <person name="Kim D.-H."/>
        </authorList>
    </citation>
    <scope>NUCLEOTIDE SEQUENCE</scope>
</reference>
<comment type="catalytic activity">
    <reaction evidence="35">
        <text>uroporphyrin I(in) + ATP + H2O = uroporphyrin I(out) + ADP + phosphate + H(+)</text>
        <dbReference type="Rhea" id="RHEA:66772"/>
        <dbReference type="ChEBI" id="CHEBI:15377"/>
        <dbReference type="ChEBI" id="CHEBI:15378"/>
        <dbReference type="ChEBI" id="CHEBI:30616"/>
        <dbReference type="ChEBI" id="CHEBI:43474"/>
        <dbReference type="ChEBI" id="CHEBI:167480"/>
        <dbReference type="ChEBI" id="CHEBI:456216"/>
    </reaction>
    <physiologicalReaction direction="left-to-right" evidence="35">
        <dbReference type="Rhea" id="RHEA:66773"/>
    </physiologicalReaction>
</comment>
<keyword evidence="15 41" id="KW-0812">Transmembrane</keyword>
<dbReference type="GO" id="GO:0005741">
    <property type="term" value="C:mitochondrial outer membrane"/>
    <property type="evidence" value="ECO:0007669"/>
    <property type="project" value="UniProtKB-SubCell"/>
</dbReference>
<dbReference type="PANTHER" id="PTHR24221">
    <property type="entry name" value="ATP-BINDING CASSETTE SUB-FAMILY B"/>
    <property type="match status" value="1"/>
</dbReference>
<dbReference type="GO" id="GO:0005524">
    <property type="term" value="F:ATP binding"/>
    <property type="evidence" value="ECO:0007669"/>
    <property type="project" value="UniProtKB-KW"/>
</dbReference>
<evidence type="ECO:0000256" key="14">
    <source>
        <dbReference type="ARBA" id="ARBA00022525"/>
    </source>
</evidence>
<evidence type="ECO:0000256" key="2">
    <source>
        <dbReference type="ARBA" id="ARBA00004333"/>
    </source>
</evidence>
<evidence type="ECO:0000256" key="10">
    <source>
        <dbReference type="ARBA" id="ARBA00004656"/>
    </source>
</evidence>
<dbReference type="SUPFAM" id="SSF90123">
    <property type="entry name" value="ABC transporter transmembrane region"/>
    <property type="match status" value="1"/>
</dbReference>
<evidence type="ECO:0000256" key="16">
    <source>
        <dbReference type="ARBA" id="ARBA00022741"/>
    </source>
</evidence>
<feature type="domain" description="ABC transmembrane type-1" evidence="43">
    <location>
        <begin position="200"/>
        <end position="492"/>
    </location>
</feature>
<dbReference type="GO" id="GO:0016887">
    <property type="term" value="F:ATP hydrolysis activity"/>
    <property type="evidence" value="ECO:0007669"/>
    <property type="project" value="InterPro"/>
</dbReference>
<name>A0A8B0MF74_EURAF</name>
<evidence type="ECO:0000256" key="15">
    <source>
        <dbReference type="ARBA" id="ARBA00022692"/>
    </source>
</evidence>
<comment type="catalytic activity">
    <reaction evidence="38">
        <text>uroporphyrin III(in) + ATP + H2O = uroporphyrin III(out) + ADP + phosphate + H(+)</text>
        <dbReference type="Rhea" id="RHEA:66776"/>
        <dbReference type="ChEBI" id="CHEBI:15377"/>
        <dbReference type="ChEBI" id="CHEBI:15378"/>
        <dbReference type="ChEBI" id="CHEBI:30616"/>
        <dbReference type="ChEBI" id="CHEBI:43474"/>
        <dbReference type="ChEBI" id="CHEBI:167479"/>
        <dbReference type="ChEBI" id="CHEBI:456216"/>
    </reaction>
    <physiologicalReaction direction="left-to-right" evidence="38">
        <dbReference type="Rhea" id="RHEA:66777"/>
    </physiologicalReaction>
</comment>
<comment type="subcellular location">
    <subcellularLocation>
        <location evidence="8">Cell membrane</location>
        <topology evidence="8">Multi-pass membrane protein</topology>
    </subcellularLocation>
    <subcellularLocation>
        <location evidence="1">Early endosome membrane</location>
    </subcellularLocation>
    <subcellularLocation>
        <location evidence="6">Endoplasmic reticulum membrane</location>
        <topology evidence="6">Multi-pass membrane protein</topology>
    </subcellularLocation>
    <subcellularLocation>
        <location evidence="3">Endosome membrane</location>
        <topology evidence="3">Multi-pass membrane protein</topology>
    </subcellularLocation>
    <subcellularLocation>
        <location evidence="2">Endosome</location>
        <location evidence="2">Multivesicular body membrane</location>
    </subcellularLocation>
    <subcellularLocation>
        <location evidence="9">Golgi apparatus membrane</location>
        <topology evidence="9">Multi-pass membrane protein</topology>
    </subcellularLocation>
    <subcellularLocation>
        <location evidence="5">Late endosome membrane</location>
    </subcellularLocation>
    <subcellularLocation>
        <location evidence="10">Lysosome membrane</location>
    </subcellularLocation>
    <subcellularLocation>
        <location evidence="28">Melanosome membrane</location>
    </subcellularLocation>
    <subcellularLocation>
        <location evidence="4">Mitochondrion outer membrane</location>
        <topology evidence="4">Multi-pass membrane protein</topology>
    </subcellularLocation>
    <subcellularLocation>
        <location evidence="7">Secreted</location>
        <location evidence="7">Extracellular exosome</location>
    </subcellularLocation>
</comment>
<evidence type="ECO:0000256" key="22">
    <source>
        <dbReference type="ARBA" id="ARBA00022989"/>
    </source>
</evidence>
<keyword evidence="13" id="KW-1003">Cell membrane</keyword>
<evidence type="ECO:0000256" key="38">
    <source>
        <dbReference type="ARBA" id="ARBA00048510"/>
    </source>
</evidence>
<keyword evidence="24" id="KW-0496">Mitochondrion</keyword>
<dbReference type="PANTHER" id="PTHR24221:SF654">
    <property type="entry name" value="ATP-BINDING CASSETTE SUB-FAMILY B MEMBER 6"/>
    <property type="match status" value="1"/>
</dbReference>
<proteinExistence type="evidence at transcript level"/>
<evidence type="ECO:0000256" key="29">
    <source>
        <dbReference type="ARBA" id="ARBA00024363"/>
    </source>
</evidence>
<feature type="transmembrane region" description="Helical" evidence="41">
    <location>
        <begin position="129"/>
        <end position="149"/>
    </location>
</feature>
<dbReference type="CDD" id="cd18581">
    <property type="entry name" value="ABC_6TM_ABCB6"/>
    <property type="match status" value="1"/>
</dbReference>
<comment type="similarity">
    <text evidence="29">Belongs to the ABC transporter superfamily. ABCB family. Heavy Metal importer (TC 3.A.1.210) subfamily.</text>
</comment>
<feature type="transmembrane region" description="Helical" evidence="41">
    <location>
        <begin position="319"/>
        <end position="341"/>
    </location>
</feature>
<dbReference type="GO" id="GO:0031901">
    <property type="term" value="C:early endosome membrane"/>
    <property type="evidence" value="ECO:0007669"/>
    <property type="project" value="UniProtKB-SubCell"/>
</dbReference>
<dbReference type="EC" id="7.6.2.5" evidence="30"/>
<dbReference type="InterPro" id="IPR027417">
    <property type="entry name" value="P-loop_NTPase"/>
</dbReference>
<protein>
    <recommendedName>
        <fullName evidence="31">ATP-binding cassette sub-family B member 6</fullName>
        <ecNumber evidence="30">7.6.2.5</ecNumber>
    </recommendedName>
    <alternativeName>
        <fullName evidence="32">ABC-type heme transporter ABCB6</fullName>
    </alternativeName>
</protein>
<dbReference type="InterPro" id="IPR032410">
    <property type="entry name" value="ABCB6_N"/>
</dbReference>
<comment type="catalytic activity">
    <reaction evidence="36">
        <text>protoporphyrin IX(in) + ATP + H2O = protoporphyrin IX(out) + ADP + phosphate + H(+)</text>
        <dbReference type="Rhea" id="RHEA:61336"/>
        <dbReference type="ChEBI" id="CHEBI:15377"/>
        <dbReference type="ChEBI" id="CHEBI:15378"/>
        <dbReference type="ChEBI" id="CHEBI:30616"/>
        <dbReference type="ChEBI" id="CHEBI:43474"/>
        <dbReference type="ChEBI" id="CHEBI:57306"/>
        <dbReference type="ChEBI" id="CHEBI:456216"/>
    </reaction>
    <physiologicalReaction direction="left-to-right" evidence="36">
        <dbReference type="Rhea" id="RHEA:61337"/>
    </physiologicalReaction>
</comment>
<evidence type="ECO:0000256" key="39">
    <source>
        <dbReference type="ARBA" id="ARBA00048636"/>
    </source>
</evidence>
<feature type="transmembrane region" description="Helical" evidence="41">
    <location>
        <begin position="56"/>
        <end position="75"/>
    </location>
</feature>
<dbReference type="EMBL" id="MW149399">
    <property type="protein sequence ID" value="QTW43699.1"/>
    <property type="molecule type" value="mRNA"/>
</dbReference>
<evidence type="ECO:0000256" key="19">
    <source>
        <dbReference type="ARBA" id="ARBA00022824"/>
    </source>
</evidence>
<evidence type="ECO:0000256" key="31">
    <source>
        <dbReference type="ARBA" id="ARBA00024439"/>
    </source>
</evidence>
<keyword evidence="17" id="KW-0967">Endosome</keyword>
<evidence type="ECO:0000259" key="42">
    <source>
        <dbReference type="PROSITE" id="PS50893"/>
    </source>
</evidence>
<dbReference type="GO" id="GO:0020037">
    <property type="term" value="F:heme binding"/>
    <property type="evidence" value="ECO:0007669"/>
    <property type="project" value="TreeGrafter"/>
</dbReference>
<evidence type="ECO:0000256" key="30">
    <source>
        <dbReference type="ARBA" id="ARBA00024385"/>
    </source>
</evidence>
<dbReference type="GO" id="GO:0032585">
    <property type="term" value="C:multivesicular body membrane"/>
    <property type="evidence" value="ECO:0007669"/>
    <property type="project" value="UniProtKB-SubCell"/>
</dbReference>
<evidence type="ECO:0000256" key="28">
    <source>
        <dbReference type="ARBA" id="ARBA00024320"/>
    </source>
</evidence>
<dbReference type="GO" id="GO:0015439">
    <property type="term" value="F:ABC-type heme transporter activity"/>
    <property type="evidence" value="ECO:0007669"/>
    <property type="project" value="UniProtKB-EC"/>
</dbReference>
<dbReference type="GO" id="GO:0000139">
    <property type="term" value="C:Golgi membrane"/>
    <property type="evidence" value="ECO:0007669"/>
    <property type="project" value="UniProtKB-SubCell"/>
</dbReference>
<dbReference type="Gene3D" id="3.40.50.300">
    <property type="entry name" value="P-loop containing nucleotide triphosphate hydrolases"/>
    <property type="match status" value="1"/>
</dbReference>
<dbReference type="FunFam" id="3.40.50.300:FF:000287">
    <property type="entry name" value="Multidrug ABC transporter ATP-binding protein"/>
    <property type="match status" value="1"/>
</dbReference>
<sequence>MDYCPPNSTLAGVLHGEVHRCFLDTLFLHGFLPVINILSFITGIFGFISPVHGVDILNIITGTLPWFFTGILLHMERGRQLPVSPTNGHGPVLLIFWTLAFMQANIRLCGLTREPWWAGFYSWADYLDCILYIATYLTTSILFILGIRAPGLLRFSEYGGLGSDVDPAPRSVWSGFFKKMVKLLPYMWPSRSPFLQLRVLFCIVLLAGVRVANVLVPIFYKKIIDKIAETGTNAKDWPWDMVSIWMVLKLLQGSGTGGQGLLNNWRSLLWIKVQQFTTLEIQVGLFKHLHNLSLRWHLGRKTGEVLRIMDRGTNSVNSLLQYLVFNILPTLIDIIVAVVYFAVEFNIYFGLIVFATMFLYLGSTVWITEWRTKFRKRMNESDNAQRARGVDSLLNAETVKYYSMEDWEVFKYREAICDYQEMEWQSMASLQLLNLFQSIVINGGLFGVSLYCTYRVSTGDYTVGDFVLLGTYFIQLMSPLNFLGSVYRAIQESFINMENMFTLLEENIEIQDSPHAAEYIQESAPPQIEFRNVCFNYLENKPVLHDVSFVIAPGTVTAVVGPTGGGKSTLAKLLFRLFDAEDGGIYINDKNIKEFKLSSYRSDIGVVPQDTVLFNDTVGYNIGYGRQGSSQDEIEAAANMAEIHETIMQFPDGYDTLVGERGLKLSGGEKQRVAIARTLLKKPNVVIFDEATSSLDTQTEQLIQNAILTVFKKRTSFIIAHRLSTIMRCDQILVLDQGRIIEKGNHNELLAADGRYAALWNAQGQTNLSETRD</sequence>
<dbReference type="InterPro" id="IPR011527">
    <property type="entry name" value="ABC1_TM_dom"/>
</dbReference>
<dbReference type="OrthoDB" id="6500128at2759"/>
<feature type="transmembrane region" description="Helical" evidence="41">
    <location>
        <begin position="26"/>
        <end position="49"/>
    </location>
</feature>
<feature type="transmembrane region" description="Helical" evidence="41">
    <location>
        <begin position="90"/>
        <end position="108"/>
    </location>
</feature>
<dbReference type="Gene3D" id="1.20.1560.10">
    <property type="entry name" value="ABC transporter type 1, transmembrane domain"/>
    <property type="match status" value="1"/>
</dbReference>
<dbReference type="Pfam" id="PF00664">
    <property type="entry name" value="ABC_membrane"/>
    <property type="match status" value="1"/>
</dbReference>
<evidence type="ECO:0000256" key="24">
    <source>
        <dbReference type="ARBA" id="ARBA00023128"/>
    </source>
</evidence>
<keyword evidence="18" id="KW-1000">Mitochondrion outer membrane</keyword>
<evidence type="ECO:0000256" key="27">
    <source>
        <dbReference type="ARBA" id="ARBA00023228"/>
    </source>
</evidence>
<keyword evidence="27" id="KW-0458">Lysosome</keyword>
<feature type="transmembrane region" description="Helical" evidence="41">
    <location>
        <begin position="432"/>
        <end position="454"/>
    </location>
</feature>
<evidence type="ECO:0000256" key="25">
    <source>
        <dbReference type="ARBA" id="ARBA00023136"/>
    </source>
</evidence>
<keyword evidence="12" id="KW-0813">Transport</keyword>
<keyword evidence="25 41" id="KW-0472">Membrane</keyword>
<comment type="subunit">
    <text evidence="11">Homodimer.</text>
</comment>
<feature type="domain" description="ABC transporter" evidence="42">
    <location>
        <begin position="528"/>
        <end position="762"/>
    </location>
</feature>
<dbReference type="GO" id="GO:0005576">
    <property type="term" value="C:extracellular region"/>
    <property type="evidence" value="ECO:0007669"/>
    <property type="project" value="UniProtKB-SubCell"/>
</dbReference>
<evidence type="ECO:0000256" key="11">
    <source>
        <dbReference type="ARBA" id="ARBA00011738"/>
    </source>
</evidence>
<dbReference type="InterPro" id="IPR017871">
    <property type="entry name" value="ABC_transporter-like_CS"/>
</dbReference>
<evidence type="ECO:0000256" key="21">
    <source>
        <dbReference type="ARBA" id="ARBA00022967"/>
    </source>
</evidence>
<evidence type="ECO:0000259" key="43">
    <source>
        <dbReference type="PROSITE" id="PS50929"/>
    </source>
</evidence>
<keyword evidence="14" id="KW-0964">Secreted</keyword>
<evidence type="ECO:0000256" key="34">
    <source>
        <dbReference type="ARBA" id="ARBA00047753"/>
    </source>
</evidence>
<feature type="transmembrane region" description="Helical" evidence="41">
    <location>
        <begin position="466"/>
        <end position="490"/>
    </location>
</feature>
<comment type="catalytic activity">
    <reaction evidence="33">
        <text>heme b(in) + ATP + H2O = heme b(out) + ADP + phosphate + H(+)</text>
        <dbReference type="Rhea" id="RHEA:19261"/>
        <dbReference type="ChEBI" id="CHEBI:15377"/>
        <dbReference type="ChEBI" id="CHEBI:15378"/>
        <dbReference type="ChEBI" id="CHEBI:30616"/>
        <dbReference type="ChEBI" id="CHEBI:43474"/>
        <dbReference type="ChEBI" id="CHEBI:60344"/>
        <dbReference type="ChEBI" id="CHEBI:456216"/>
        <dbReference type="EC" id="7.6.2.5"/>
    </reaction>
    <physiologicalReaction direction="left-to-right" evidence="33">
        <dbReference type="Rhea" id="RHEA:19262"/>
    </physiologicalReaction>
</comment>
<comment type="catalytic activity">
    <reaction evidence="37">
        <text>pheophorbide a(in) + ATP + H2O = pheophorbide a(out) + ADP + phosphate + H(+)</text>
        <dbReference type="Rhea" id="RHEA:61360"/>
        <dbReference type="ChEBI" id="CHEBI:15377"/>
        <dbReference type="ChEBI" id="CHEBI:15378"/>
        <dbReference type="ChEBI" id="CHEBI:30616"/>
        <dbReference type="ChEBI" id="CHEBI:43474"/>
        <dbReference type="ChEBI" id="CHEBI:58687"/>
        <dbReference type="ChEBI" id="CHEBI:456216"/>
    </reaction>
    <physiologicalReaction direction="left-to-right" evidence="37">
        <dbReference type="Rhea" id="RHEA:61361"/>
    </physiologicalReaction>
</comment>
<dbReference type="InterPro" id="IPR003439">
    <property type="entry name" value="ABC_transporter-like_ATP-bd"/>
</dbReference>